<dbReference type="SUPFAM" id="SSF52374">
    <property type="entry name" value="Nucleotidylyl transferase"/>
    <property type="match status" value="1"/>
</dbReference>
<name>A0AA52EFT7_9PROT</name>
<evidence type="ECO:0000256" key="1">
    <source>
        <dbReference type="ARBA" id="ARBA00022598"/>
    </source>
</evidence>
<keyword evidence="10" id="KW-1185">Reference proteome</keyword>
<dbReference type="NCBIfam" id="NF004315">
    <property type="entry name" value="PRK05710.1-4"/>
    <property type="match status" value="1"/>
</dbReference>
<keyword evidence="3 7" id="KW-0547">Nucleotide-binding</keyword>
<evidence type="ECO:0000256" key="4">
    <source>
        <dbReference type="ARBA" id="ARBA00022833"/>
    </source>
</evidence>
<organism evidence="9 10">
    <name type="scientific">Temperatibacter marinus</name>
    <dbReference type="NCBI Taxonomy" id="1456591"/>
    <lineage>
        <taxon>Bacteria</taxon>
        <taxon>Pseudomonadati</taxon>
        <taxon>Pseudomonadota</taxon>
        <taxon>Alphaproteobacteria</taxon>
        <taxon>Kordiimonadales</taxon>
        <taxon>Temperatibacteraceae</taxon>
        <taxon>Temperatibacter</taxon>
    </lineage>
</organism>
<keyword evidence="2" id="KW-0479">Metal-binding</keyword>
<proteinExistence type="inferred from homology"/>
<dbReference type="InterPro" id="IPR000924">
    <property type="entry name" value="Glu/Gln-tRNA-synth"/>
</dbReference>
<evidence type="ECO:0000256" key="7">
    <source>
        <dbReference type="RuleBase" id="RU363037"/>
    </source>
</evidence>
<evidence type="ECO:0000313" key="9">
    <source>
        <dbReference type="EMBL" id="WND03991.1"/>
    </source>
</evidence>
<dbReference type="Gene3D" id="3.40.50.620">
    <property type="entry name" value="HUPs"/>
    <property type="match status" value="1"/>
</dbReference>
<keyword evidence="5 7" id="KW-0067">ATP-binding</keyword>
<dbReference type="InterPro" id="IPR014729">
    <property type="entry name" value="Rossmann-like_a/b/a_fold"/>
</dbReference>
<evidence type="ECO:0000256" key="5">
    <source>
        <dbReference type="ARBA" id="ARBA00022840"/>
    </source>
</evidence>
<dbReference type="RefSeq" id="WP_310799855.1">
    <property type="nucleotide sequence ID" value="NZ_CP123872.1"/>
</dbReference>
<dbReference type="EC" id="6.1.1.-" evidence="9"/>
<keyword evidence="6 7" id="KW-0030">Aminoacyl-tRNA synthetase</keyword>
<dbReference type="Pfam" id="PF00749">
    <property type="entry name" value="tRNA-synt_1c"/>
    <property type="match status" value="1"/>
</dbReference>
<dbReference type="PRINTS" id="PR00987">
    <property type="entry name" value="TRNASYNTHGLU"/>
</dbReference>
<evidence type="ECO:0000256" key="2">
    <source>
        <dbReference type="ARBA" id="ARBA00022723"/>
    </source>
</evidence>
<dbReference type="InterPro" id="IPR049940">
    <property type="entry name" value="GluQ/Sye"/>
</dbReference>
<evidence type="ECO:0000256" key="3">
    <source>
        <dbReference type="ARBA" id="ARBA00022741"/>
    </source>
</evidence>
<dbReference type="GO" id="GO:0004818">
    <property type="term" value="F:glutamate-tRNA ligase activity"/>
    <property type="evidence" value="ECO:0007669"/>
    <property type="project" value="TreeGrafter"/>
</dbReference>
<accession>A0AA52EFT7</accession>
<keyword evidence="4" id="KW-0862">Zinc</keyword>
<dbReference type="Proteomes" id="UP001268683">
    <property type="component" value="Chromosome"/>
</dbReference>
<comment type="similarity">
    <text evidence="7">Belongs to the class-I aminoacyl-tRNA synthetase family.</text>
</comment>
<evidence type="ECO:0000259" key="8">
    <source>
        <dbReference type="Pfam" id="PF00749"/>
    </source>
</evidence>
<feature type="domain" description="Glutamyl/glutaminyl-tRNA synthetase class Ib catalytic" evidence="8">
    <location>
        <begin position="5"/>
        <end position="263"/>
    </location>
</feature>
<dbReference type="GO" id="GO:0005524">
    <property type="term" value="F:ATP binding"/>
    <property type="evidence" value="ECO:0007669"/>
    <property type="project" value="UniProtKB-KW"/>
</dbReference>
<keyword evidence="7" id="KW-0648">Protein biosynthesis</keyword>
<keyword evidence="1 7" id="KW-0436">Ligase</keyword>
<dbReference type="AlphaFoldDB" id="A0AA52EFT7"/>
<dbReference type="PANTHER" id="PTHR43311:SF1">
    <property type="entry name" value="GLUTAMYL-Q TRNA(ASP) SYNTHETASE"/>
    <property type="match status" value="1"/>
</dbReference>
<sequence>MTNTIRTRFAPSPTGYLHRGHALSALYAFDFAQKHGGEFLLRIEDIDTVRCREDYIQPMLDDLTWLGLSWPEPVRRQSQHFEDYQNALSKLDALGVLYPCTCTRKQIQAAHPVMGKEGPLYPGLCKGKALTLSEEYVIRLDLEKAENYLRDQGRYPTQWLDLEKGMQQSCPLALGDVVLSRKDTPTSYHLSVVVDDALQGITHVIRGMDLFYSTHIHAILQALLEFEQPTYIHHQLMVDAEGKKFSKRDKSETLQSIREQNACAAVFIENLPLR</sequence>
<evidence type="ECO:0000313" key="10">
    <source>
        <dbReference type="Proteomes" id="UP001268683"/>
    </source>
</evidence>
<dbReference type="GO" id="GO:0005829">
    <property type="term" value="C:cytosol"/>
    <property type="evidence" value="ECO:0007669"/>
    <property type="project" value="TreeGrafter"/>
</dbReference>
<dbReference type="GO" id="GO:0006424">
    <property type="term" value="P:glutamyl-tRNA aminoacylation"/>
    <property type="evidence" value="ECO:0007669"/>
    <property type="project" value="TreeGrafter"/>
</dbReference>
<dbReference type="KEGG" id="tmk:QGN29_06335"/>
<protein>
    <submittedName>
        <fullName evidence="9">tRNA glutamyl-Q(34) synthetase GluQRS</fullName>
        <ecNumber evidence="9">6.1.1.-</ecNumber>
    </submittedName>
</protein>
<dbReference type="PANTHER" id="PTHR43311">
    <property type="entry name" value="GLUTAMATE--TRNA LIGASE"/>
    <property type="match status" value="1"/>
</dbReference>
<gene>
    <name evidence="9" type="primary">gluQRS</name>
    <name evidence="9" type="ORF">QGN29_06335</name>
</gene>
<evidence type="ECO:0000256" key="6">
    <source>
        <dbReference type="ARBA" id="ARBA00023146"/>
    </source>
</evidence>
<dbReference type="InterPro" id="IPR020058">
    <property type="entry name" value="Glu/Gln-tRNA-synth_Ib_cat-dom"/>
</dbReference>
<reference evidence="9" key="1">
    <citation type="submission" date="2023-04" db="EMBL/GenBank/DDBJ databases">
        <title>Complete genome sequence of Temperatibacter marinus.</title>
        <authorList>
            <person name="Rong J.-C."/>
            <person name="Yi M.-L."/>
            <person name="Zhao Q."/>
        </authorList>
    </citation>
    <scope>NUCLEOTIDE SEQUENCE</scope>
    <source>
        <strain evidence="9">NBRC 110045</strain>
    </source>
</reference>
<dbReference type="EMBL" id="CP123872">
    <property type="protein sequence ID" value="WND03991.1"/>
    <property type="molecule type" value="Genomic_DNA"/>
</dbReference>